<protein>
    <submittedName>
        <fullName evidence="4">Putative peptidoglycan binding domain-containing protein</fullName>
    </submittedName>
</protein>
<dbReference type="Gene3D" id="1.10.101.10">
    <property type="entry name" value="PGBD-like superfamily/PGBD"/>
    <property type="match status" value="1"/>
</dbReference>
<sequence length="176" mass="18803">MPRTALCLILALALMGCQAGLPPRDGPGSLARELVTKTGPTPPSAGEDTCWADDVTPAIIETVTEQVLVQAEVLDAGGLVTTPAIFETRSSQRIVQDRRDVWFRTPCNAVLTVDFVGSLQRALKARGVYTGPLTGQLDPLTRRAIRQYQEPLGIDSERLSLAAARSLGIAAGEFAF</sequence>
<dbReference type="OrthoDB" id="7861420at2"/>
<dbReference type="RefSeq" id="WP_074818655.1">
    <property type="nucleotide sequence ID" value="NZ_FOCO01000014.1"/>
</dbReference>
<dbReference type="Pfam" id="PF01471">
    <property type="entry name" value="PG_binding_1"/>
    <property type="match status" value="1"/>
</dbReference>
<dbReference type="InterPro" id="IPR036366">
    <property type="entry name" value="PGBDSf"/>
</dbReference>
<gene>
    <name evidence="4" type="ORF">SAMN05216227_101469</name>
</gene>
<dbReference type="AlphaFoldDB" id="A0A1H8GN53"/>
<feature type="chain" id="PRO_5010256659" evidence="2">
    <location>
        <begin position="20"/>
        <end position="176"/>
    </location>
</feature>
<dbReference type="PROSITE" id="PS51257">
    <property type="entry name" value="PROKAR_LIPOPROTEIN"/>
    <property type="match status" value="1"/>
</dbReference>
<dbReference type="InterPro" id="IPR036365">
    <property type="entry name" value="PGBD-like_sf"/>
</dbReference>
<keyword evidence="5" id="KW-1185">Reference proteome</keyword>
<evidence type="ECO:0000256" key="1">
    <source>
        <dbReference type="SAM" id="MobiDB-lite"/>
    </source>
</evidence>
<evidence type="ECO:0000259" key="3">
    <source>
        <dbReference type="Pfam" id="PF01471"/>
    </source>
</evidence>
<accession>A0A1H8GN53</accession>
<evidence type="ECO:0000313" key="4">
    <source>
        <dbReference type="EMBL" id="SEN45396.1"/>
    </source>
</evidence>
<dbReference type="EMBL" id="FOCO01000014">
    <property type="protein sequence ID" value="SEN45396.1"/>
    <property type="molecule type" value="Genomic_DNA"/>
</dbReference>
<feature type="signal peptide" evidence="2">
    <location>
        <begin position="1"/>
        <end position="19"/>
    </location>
</feature>
<dbReference type="STRING" id="1077947.SAMN05216227_101469"/>
<name>A0A1H8GN53_9RHOB</name>
<organism evidence="4 5">
    <name type="scientific">Pseudorhodobacter antarcticus</name>
    <dbReference type="NCBI Taxonomy" id="1077947"/>
    <lineage>
        <taxon>Bacteria</taxon>
        <taxon>Pseudomonadati</taxon>
        <taxon>Pseudomonadota</taxon>
        <taxon>Alphaproteobacteria</taxon>
        <taxon>Rhodobacterales</taxon>
        <taxon>Paracoccaceae</taxon>
        <taxon>Pseudorhodobacter</taxon>
    </lineage>
</organism>
<proteinExistence type="predicted"/>
<evidence type="ECO:0000256" key="2">
    <source>
        <dbReference type="SAM" id="SignalP"/>
    </source>
</evidence>
<feature type="region of interest" description="Disordered" evidence="1">
    <location>
        <begin position="28"/>
        <end position="48"/>
    </location>
</feature>
<evidence type="ECO:0000313" key="5">
    <source>
        <dbReference type="Proteomes" id="UP000183002"/>
    </source>
</evidence>
<keyword evidence="2" id="KW-0732">Signal</keyword>
<dbReference type="SUPFAM" id="SSF47090">
    <property type="entry name" value="PGBD-like"/>
    <property type="match status" value="1"/>
</dbReference>
<feature type="domain" description="Peptidoglycan binding-like" evidence="3">
    <location>
        <begin position="115"/>
        <end position="153"/>
    </location>
</feature>
<dbReference type="Proteomes" id="UP000183002">
    <property type="component" value="Unassembled WGS sequence"/>
</dbReference>
<reference evidence="4 5" key="1">
    <citation type="submission" date="2016-10" db="EMBL/GenBank/DDBJ databases">
        <authorList>
            <person name="de Groot N.N."/>
        </authorList>
    </citation>
    <scope>NUCLEOTIDE SEQUENCE [LARGE SCALE GENOMIC DNA]</scope>
    <source>
        <strain evidence="4 5">CGMCC 1.10836</strain>
    </source>
</reference>
<dbReference type="InterPro" id="IPR002477">
    <property type="entry name" value="Peptidoglycan-bd-like"/>
</dbReference>